<dbReference type="InterPro" id="IPR050266">
    <property type="entry name" value="AB_hydrolase_sf"/>
</dbReference>
<keyword evidence="3" id="KW-0378">Hydrolase</keyword>
<feature type="domain" description="AB hydrolase-1" evidence="2">
    <location>
        <begin position="53"/>
        <end position="294"/>
    </location>
</feature>
<dbReference type="KEGG" id="tbv:H9L17_11440"/>
<feature type="signal peptide" evidence="1">
    <location>
        <begin position="1"/>
        <end position="33"/>
    </location>
</feature>
<dbReference type="InterPro" id="IPR029058">
    <property type="entry name" value="AB_hydrolase_fold"/>
</dbReference>
<keyword evidence="1" id="KW-0732">Signal</keyword>
<keyword evidence="4" id="KW-1185">Reference proteome</keyword>
<organism evidence="3 4">
    <name type="scientific">Thermomonas brevis</name>
    <dbReference type="NCBI Taxonomy" id="215691"/>
    <lineage>
        <taxon>Bacteria</taxon>
        <taxon>Pseudomonadati</taxon>
        <taxon>Pseudomonadota</taxon>
        <taxon>Gammaproteobacteria</taxon>
        <taxon>Lysobacterales</taxon>
        <taxon>Lysobacteraceae</taxon>
        <taxon>Thermomonas</taxon>
    </lineage>
</organism>
<gene>
    <name evidence="3" type="ORF">H9L17_11440</name>
</gene>
<feature type="chain" id="PRO_5028984592" evidence="1">
    <location>
        <begin position="34"/>
        <end position="311"/>
    </location>
</feature>
<dbReference type="EMBL" id="CP060711">
    <property type="protein sequence ID" value="QNN45805.1"/>
    <property type="molecule type" value="Genomic_DNA"/>
</dbReference>
<evidence type="ECO:0000256" key="1">
    <source>
        <dbReference type="SAM" id="SignalP"/>
    </source>
</evidence>
<evidence type="ECO:0000259" key="2">
    <source>
        <dbReference type="Pfam" id="PF12697"/>
    </source>
</evidence>
<dbReference type="Gene3D" id="3.40.50.1820">
    <property type="entry name" value="alpha/beta hydrolase"/>
    <property type="match status" value="1"/>
</dbReference>
<dbReference type="AlphaFoldDB" id="A0A7G9QR30"/>
<accession>A0A7G9QR30</accession>
<dbReference type="GO" id="GO:0016787">
    <property type="term" value="F:hydrolase activity"/>
    <property type="evidence" value="ECO:0007669"/>
    <property type="project" value="UniProtKB-KW"/>
</dbReference>
<reference evidence="3 4" key="1">
    <citation type="submission" date="2020-08" db="EMBL/GenBank/DDBJ databases">
        <title>Genome sequence of Thermomonas brevis KACC 16975T.</title>
        <authorList>
            <person name="Hyun D.-W."/>
            <person name="Bae J.-W."/>
        </authorList>
    </citation>
    <scope>NUCLEOTIDE SEQUENCE [LARGE SCALE GENOMIC DNA]</scope>
    <source>
        <strain evidence="3 4">KACC 16975</strain>
    </source>
</reference>
<protein>
    <submittedName>
        <fullName evidence="3">Alpha/beta hydrolase</fullName>
    </submittedName>
</protein>
<dbReference type="Pfam" id="PF12697">
    <property type="entry name" value="Abhydrolase_6"/>
    <property type="match status" value="1"/>
</dbReference>
<dbReference type="SUPFAM" id="SSF53474">
    <property type="entry name" value="alpha/beta-Hydrolases"/>
    <property type="match status" value="1"/>
</dbReference>
<proteinExistence type="predicted"/>
<dbReference type="PANTHER" id="PTHR43798">
    <property type="entry name" value="MONOACYLGLYCEROL LIPASE"/>
    <property type="match status" value="1"/>
</dbReference>
<dbReference type="Proteomes" id="UP000515977">
    <property type="component" value="Chromosome"/>
</dbReference>
<name>A0A7G9QR30_9GAMM</name>
<evidence type="ECO:0000313" key="4">
    <source>
        <dbReference type="Proteomes" id="UP000515977"/>
    </source>
</evidence>
<dbReference type="InterPro" id="IPR000073">
    <property type="entry name" value="AB_hydrolase_1"/>
</dbReference>
<evidence type="ECO:0000313" key="3">
    <source>
        <dbReference type="EMBL" id="QNN45805.1"/>
    </source>
</evidence>
<sequence>MAMSRNILCSRKLSPAVMLALLVAAVIAPASRAAEAPTSEGIAVDVVGEGRPVLMIPGLSSSAEVWRETCAALQPQVQCHIVQLPGFAGLPPVKEAHFMEGMRDRLLRYVEKRGLRQPAVMGHSLGGVLALQMAIAKPEELGPLVIVDSLPFLPAAQNPAATAEMMKPMVEGMRTQLLSIGADAWRAQSEATARGMVRTPERVGTVADWSVASDRATVGQAMAELMSTDLRGQLGAIRSPVLVLAAWAAYAAQGGTPEMTTSIFRTQYAGLHDVRIEVSRTGYHFLMWDDPQWLQAQVREFLASPVQDTKH</sequence>